<feature type="signal peptide" evidence="1">
    <location>
        <begin position="1"/>
        <end position="22"/>
    </location>
</feature>
<dbReference type="Gene3D" id="3.30.160.670">
    <property type="match status" value="1"/>
</dbReference>
<keyword evidence="1" id="KW-0732">Signal</keyword>
<proteinExistence type="predicted"/>
<reference evidence="4" key="1">
    <citation type="journal article" date="2019" name="Int. J. Syst. Evol. Microbiol.">
        <title>The Global Catalogue of Microorganisms (GCM) 10K type strain sequencing project: providing services to taxonomists for standard genome sequencing and annotation.</title>
        <authorList>
            <consortium name="The Broad Institute Genomics Platform"/>
            <consortium name="The Broad Institute Genome Sequencing Center for Infectious Disease"/>
            <person name="Wu L."/>
            <person name="Ma J."/>
        </authorList>
    </citation>
    <scope>NUCLEOTIDE SEQUENCE [LARGE SCALE GENOMIC DNA]</scope>
    <source>
        <strain evidence="4">CCUG 58938</strain>
    </source>
</reference>
<dbReference type="RefSeq" id="WP_377577455.1">
    <property type="nucleotide sequence ID" value="NZ_JBHTKA010000001.1"/>
</dbReference>
<comment type="caution">
    <text evidence="3">The sequence shown here is derived from an EMBL/GenBank/DDBJ whole genome shotgun (WGS) entry which is preliminary data.</text>
</comment>
<gene>
    <name evidence="3" type="ORF">ACFQ21_08205</name>
</gene>
<evidence type="ECO:0000256" key="1">
    <source>
        <dbReference type="SAM" id="SignalP"/>
    </source>
</evidence>
<protein>
    <submittedName>
        <fullName evidence="3">DUF4136 domain-containing protein</fullName>
    </submittedName>
</protein>
<dbReference type="InterPro" id="IPR025411">
    <property type="entry name" value="DUF4136"/>
</dbReference>
<sequence>MNMKKYTIAALVLFCCCVTAMAQSFKVVEAPNADVTRYETFTVVKGEVITPKDERKMSEEQIFEKMKAAIISELEAKGYRYVPDSTAQMVVSYVTGSFKQTETENLGPLGETPASTAADVDQSRSWSRDFRETLLEIEIDHMQSKKDLWKTSGTLLMDTTDIKLIDGTVYKALRKFPKRKKK</sequence>
<dbReference type="Proteomes" id="UP001597112">
    <property type="component" value="Unassembled WGS sequence"/>
</dbReference>
<name>A0ABW3K1I7_9BACT</name>
<organism evidence="3 4">
    <name type="scientific">Ohtaekwangia kribbensis</name>
    <dbReference type="NCBI Taxonomy" id="688913"/>
    <lineage>
        <taxon>Bacteria</taxon>
        <taxon>Pseudomonadati</taxon>
        <taxon>Bacteroidota</taxon>
        <taxon>Cytophagia</taxon>
        <taxon>Cytophagales</taxon>
        <taxon>Fulvivirgaceae</taxon>
        <taxon>Ohtaekwangia</taxon>
    </lineage>
</organism>
<feature type="domain" description="DUF4136" evidence="2">
    <location>
        <begin position="31"/>
        <end position="177"/>
    </location>
</feature>
<keyword evidence="4" id="KW-1185">Reference proteome</keyword>
<evidence type="ECO:0000259" key="2">
    <source>
        <dbReference type="Pfam" id="PF13590"/>
    </source>
</evidence>
<evidence type="ECO:0000313" key="4">
    <source>
        <dbReference type="Proteomes" id="UP001597112"/>
    </source>
</evidence>
<dbReference type="EMBL" id="JBHTKA010000001">
    <property type="protein sequence ID" value="MFD0999285.1"/>
    <property type="molecule type" value="Genomic_DNA"/>
</dbReference>
<accession>A0ABW3K1I7</accession>
<evidence type="ECO:0000313" key="3">
    <source>
        <dbReference type="EMBL" id="MFD0999285.1"/>
    </source>
</evidence>
<feature type="chain" id="PRO_5045300072" evidence="1">
    <location>
        <begin position="23"/>
        <end position="182"/>
    </location>
</feature>
<dbReference type="Pfam" id="PF13590">
    <property type="entry name" value="DUF4136"/>
    <property type="match status" value="1"/>
</dbReference>